<dbReference type="Pfam" id="PF00687">
    <property type="entry name" value="Ribosomal_L1"/>
    <property type="match status" value="1"/>
</dbReference>
<evidence type="ECO:0000313" key="2">
    <source>
        <dbReference type="Proteomes" id="UP001306508"/>
    </source>
</evidence>
<evidence type="ECO:0000313" key="1">
    <source>
        <dbReference type="EMBL" id="KAK5779563.1"/>
    </source>
</evidence>
<gene>
    <name evidence="1" type="ORF">RI543_003455</name>
</gene>
<dbReference type="SUPFAM" id="SSF56808">
    <property type="entry name" value="Ribosomal protein L1"/>
    <property type="match status" value="1"/>
</dbReference>
<organism evidence="1 2">
    <name type="scientific">Arxiozyma heterogenica</name>
    <dbReference type="NCBI Taxonomy" id="278026"/>
    <lineage>
        <taxon>Eukaryota</taxon>
        <taxon>Fungi</taxon>
        <taxon>Dikarya</taxon>
        <taxon>Ascomycota</taxon>
        <taxon>Saccharomycotina</taxon>
        <taxon>Saccharomycetes</taxon>
        <taxon>Saccharomycetales</taxon>
        <taxon>Saccharomycetaceae</taxon>
        <taxon>Arxiozyma</taxon>
    </lineage>
</organism>
<dbReference type="Proteomes" id="UP001306508">
    <property type="component" value="Unassembled WGS sequence"/>
</dbReference>
<keyword evidence="2" id="KW-1185">Reference proteome</keyword>
<reference evidence="2" key="1">
    <citation type="submission" date="2023-07" db="EMBL/GenBank/DDBJ databases">
        <title>A draft genome of Kazachstania heterogenica Y-27499.</title>
        <authorList>
            <person name="Donic C."/>
            <person name="Kralova J.S."/>
            <person name="Fidel L."/>
            <person name="Ben-Dor S."/>
            <person name="Jung S."/>
        </authorList>
    </citation>
    <scope>NUCLEOTIDE SEQUENCE [LARGE SCALE GENOMIC DNA]</scope>
    <source>
        <strain evidence="2">Y27499</strain>
    </source>
</reference>
<dbReference type="InterPro" id="IPR028364">
    <property type="entry name" value="Ribosomal_uL1/biogenesis"/>
</dbReference>
<evidence type="ECO:0008006" key="3">
    <source>
        <dbReference type="Google" id="ProtNLM"/>
    </source>
</evidence>
<protein>
    <recommendedName>
        <fullName evidence="3">Ribosomal protein L1</fullName>
    </recommendedName>
</protein>
<dbReference type="InterPro" id="IPR023674">
    <property type="entry name" value="Ribosomal_uL1-like"/>
</dbReference>
<dbReference type="AlphaFoldDB" id="A0AAN7WST8"/>
<proteinExistence type="predicted"/>
<accession>A0AAN7WST8</accession>
<comment type="caution">
    <text evidence="1">The sequence shown here is derived from an EMBL/GenBank/DDBJ whole genome shotgun (WGS) entry which is preliminary data.</text>
</comment>
<name>A0AAN7WST8_9SACH</name>
<dbReference type="EMBL" id="JAWIZZ010000047">
    <property type="protein sequence ID" value="KAK5779563.1"/>
    <property type="molecule type" value="Genomic_DNA"/>
</dbReference>
<sequence>MSSLKLSVKDLSRKALQALIQECSKNEKLQNDTEIQMIINTGKKMAVTKDYVPRIIPLTQCKLNHPKDLRILLITKDPSSRYREAIDNDDSIKDLIKEIISVKNLKRRYRGSKLNMLYREFDLVVADYRVHHLLPKILGSTFFSTTKKIPFVIKMSRHIKVRGEKLDEECDIKYIRAQLKSIAKNAYYLPNEDNCLTIRIGDINKHSIDEILNNVIDIAQFLTDSTKKPQGGIIKGNIASIFVKTANSISLPLYKGENGNKSYKPNYEEELKNFKL</sequence>